<dbReference type="RefSeq" id="WP_379901435.1">
    <property type="nucleotide sequence ID" value="NZ_JBHRTR010000028.1"/>
</dbReference>
<protein>
    <submittedName>
        <fullName evidence="2">DUF2160 domain-containing protein</fullName>
    </submittedName>
</protein>
<dbReference type="InterPro" id="IPR018678">
    <property type="entry name" value="DUF2160_TM"/>
</dbReference>
<feature type="transmembrane region" description="Helical" evidence="1">
    <location>
        <begin position="12"/>
        <end position="32"/>
    </location>
</feature>
<dbReference type="EMBL" id="JBHRTR010000028">
    <property type="protein sequence ID" value="MFC3228380.1"/>
    <property type="molecule type" value="Genomic_DNA"/>
</dbReference>
<evidence type="ECO:0000256" key="1">
    <source>
        <dbReference type="SAM" id="Phobius"/>
    </source>
</evidence>
<feature type="transmembrane region" description="Helical" evidence="1">
    <location>
        <begin position="76"/>
        <end position="92"/>
    </location>
</feature>
<keyword evidence="1" id="KW-1133">Transmembrane helix</keyword>
<keyword evidence="1" id="KW-0812">Transmembrane</keyword>
<sequence>MGLDWMAWTWPTAAFFLFIAACLVAMTAWEWAMPGGGPRRGLLGLDTTRGDRLFISLLGSAFLLLIWLALLGPPLWIALAICLAWWAFVFRFV</sequence>
<proteinExistence type="predicted"/>
<evidence type="ECO:0000313" key="2">
    <source>
        <dbReference type="EMBL" id="MFC3228380.1"/>
    </source>
</evidence>
<feature type="transmembrane region" description="Helical" evidence="1">
    <location>
        <begin position="53"/>
        <end position="70"/>
    </location>
</feature>
<evidence type="ECO:0000313" key="3">
    <source>
        <dbReference type="Proteomes" id="UP001595528"/>
    </source>
</evidence>
<keyword evidence="3" id="KW-1185">Reference proteome</keyword>
<comment type="caution">
    <text evidence="2">The sequence shown here is derived from an EMBL/GenBank/DDBJ whole genome shotgun (WGS) entry which is preliminary data.</text>
</comment>
<organism evidence="2 3">
    <name type="scientific">Marinibaculum pumilum</name>
    <dbReference type="NCBI Taxonomy" id="1766165"/>
    <lineage>
        <taxon>Bacteria</taxon>
        <taxon>Pseudomonadati</taxon>
        <taxon>Pseudomonadota</taxon>
        <taxon>Alphaproteobacteria</taxon>
        <taxon>Rhodospirillales</taxon>
        <taxon>Rhodospirillaceae</taxon>
        <taxon>Marinibaculum</taxon>
    </lineage>
</organism>
<keyword evidence="1" id="KW-0472">Membrane</keyword>
<accession>A0ABV7L1A6</accession>
<reference evidence="3" key="1">
    <citation type="journal article" date="2019" name="Int. J. Syst. Evol. Microbiol.">
        <title>The Global Catalogue of Microorganisms (GCM) 10K type strain sequencing project: providing services to taxonomists for standard genome sequencing and annotation.</title>
        <authorList>
            <consortium name="The Broad Institute Genomics Platform"/>
            <consortium name="The Broad Institute Genome Sequencing Center for Infectious Disease"/>
            <person name="Wu L."/>
            <person name="Ma J."/>
        </authorList>
    </citation>
    <scope>NUCLEOTIDE SEQUENCE [LARGE SCALE GENOMIC DNA]</scope>
    <source>
        <strain evidence="3">KCTC 42964</strain>
    </source>
</reference>
<name>A0ABV7L1A6_9PROT</name>
<dbReference type="Proteomes" id="UP001595528">
    <property type="component" value="Unassembled WGS sequence"/>
</dbReference>
<dbReference type="Pfam" id="PF09928">
    <property type="entry name" value="DUF2160"/>
    <property type="match status" value="1"/>
</dbReference>
<gene>
    <name evidence="2" type="ORF">ACFOGJ_14145</name>
</gene>